<sequence>MTTNPKSGFILTVLEVAVIHTQFIVQAYGLSCLSEPINLNMCAHFVIRGSSNLILRAECSSTLRSIHHGCLCNTLRMAHHLPSMCQIPPLACS</sequence>
<proteinExistence type="predicted"/>
<reference evidence="2" key="1">
    <citation type="journal article" date="2023" name="Front. Plant Sci.">
        <title>Chromosomal-level genome assembly of Melastoma candidum provides insights into trichome evolution.</title>
        <authorList>
            <person name="Zhong Y."/>
            <person name="Wu W."/>
            <person name="Sun C."/>
            <person name="Zou P."/>
            <person name="Liu Y."/>
            <person name="Dai S."/>
            <person name="Zhou R."/>
        </authorList>
    </citation>
    <scope>NUCLEOTIDE SEQUENCE [LARGE SCALE GENOMIC DNA]</scope>
</reference>
<accession>A0ACB9NX13</accession>
<dbReference type="Proteomes" id="UP001057402">
    <property type="component" value="Chromosome 7"/>
</dbReference>
<keyword evidence="2" id="KW-1185">Reference proteome</keyword>
<organism evidence="1 2">
    <name type="scientific">Melastoma candidum</name>
    <dbReference type="NCBI Taxonomy" id="119954"/>
    <lineage>
        <taxon>Eukaryota</taxon>
        <taxon>Viridiplantae</taxon>
        <taxon>Streptophyta</taxon>
        <taxon>Embryophyta</taxon>
        <taxon>Tracheophyta</taxon>
        <taxon>Spermatophyta</taxon>
        <taxon>Magnoliopsida</taxon>
        <taxon>eudicotyledons</taxon>
        <taxon>Gunneridae</taxon>
        <taxon>Pentapetalae</taxon>
        <taxon>rosids</taxon>
        <taxon>malvids</taxon>
        <taxon>Myrtales</taxon>
        <taxon>Melastomataceae</taxon>
        <taxon>Melastomatoideae</taxon>
        <taxon>Melastomateae</taxon>
        <taxon>Melastoma</taxon>
    </lineage>
</organism>
<evidence type="ECO:0000313" key="1">
    <source>
        <dbReference type="EMBL" id="KAI4340867.1"/>
    </source>
</evidence>
<protein>
    <submittedName>
        <fullName evidence="1">Uncharacterized protein</fullName>
    </submittedName>
</protein>
<comment type="caution">
    <text evidence="1">The sequence shown here is derived from an EMBL/GenBank/DDBJ whole genome shotgun (WGS) entry which is preliminary data.</text>
</comment>
<gene>
    <name evidence="1" type="ORF">MLD38_025665</name>
</gene>
<name>A0ACB9NX13_9MYRT</name>
<dbReference type="EMBL" id="CM042886">
    <property type="protein sequence ID" value="KAI4340867.1"/>
    <property type="molecule type" value="Genomic_DNA"/>
</dbReference>
<evidence type="ECO:0000313" key="2">
    <source>
        <dbReference type="Proteomes" id="UP001057402"/>
    </source>
</evidence>